<evidence type="ECO:0000256" key="1">
    <source>
        <dbReference type="SAM" id="MobiDB-lite"/>
    </source>
</evidence>
<reference evidence="2" key="1">
    <citation type="journal article" date="2017" name="Nature">
        <title>The genome of Chenopodium quinoa.</title>
        <authorList>
            <person name="Jarvis D.E."/>
            <person name="Ho Y.S."/>
            <person name="Lightfoot D.J."/>
            <person name="Schmoeckel S.M."/>
            <person name="Li B."/>
            <person name="Borm T.J.A."/>
            <person name="Ohyanagi H."/>
            <person name="Mineta K."/>
            <person name="Michell C.T."/>
            <person name="Saber N."/>
            <person name="Kharbatia N.M."/>
            <person name="Rupper R.R."/>
            <person name="Sharp A.R."/>
            <person name="Dally N."/>
            <person name="Boughton B.A."/>
            <person name="Woo Y.H."/>
            <person name="Gao G."/>
            <person name="Schijlen E.G.W.M."/>
            <person name="Guo X."/>
            <person name="Momin A.A."/>
            <person name="Negrao S."/>
            <person name="Al-Babili S."/>
            <person name="Gehring C."/>
            <person name="Roessner U."/>
            <person name="Jung C."/>
            <person name="Murphy K."/>
            <person name="Arold S.T."/>
            <person name="Gojobori T."/>
            <person name="van der Linden C.G."/>
            <person name="van Loo E.N."/>
            <person name="Jellen E.N."/>
            <person name="Maughan P.J."/>
            <person name="Tester M."/>
        </authorList>
    </citation>
    <scope>NUCLEOTIDE SEQUENCE [LARGE SCALE GENOMIC DNA]</scope>
    <source>
        <strain evidence="2">cv. PI 614886</strain>
    </source>
</reference>
<reference evidence="2" key="2">
    <citation type="submission" date="2021-03" db="UniProtKB">
        <authorList>
            <consortium name="EnsemblPlants"/>
        </authorList>
    </citation>
    <scope>IDENTIFICATION</scope>
</reference>
<organism evidence="2 3">
    <name type="scientific">Chenopodium quinoa</name>
    <name type="common">Quinoa</name>
    <dbReference type="NCBI Taxonomy" id="63459"/>
    <lineage>
        <taxon>Eukaryota</taxon>
        <taxon>Viridiplantae</taxon>
        <taxon>Streptophyta</taxon>
        <taxon>Embryophyta</taxon>
        <taxon>Tracheophyta</taxon>
        <taxon>Spermatophyta</taxon>
        <taxon>Magnoliopsida</taxon>
        <taxon>eudicotyledons</taxon>
        <taxon>Gunneridae</taxon>
        <taxon>Pentapetalae</taxon>
        <taxon>Caryophyllales</taxon>
        <taxon>Chenopodiaceae</taxon>
        <taxon>Chenopodioideae</taxon>
        <taxon>Atripliceae</taxon>
        <taxon>Chenopodium</taxon>
    </lineage>
</organism>
<dbReference type="EnsemblPlants" id="AUR62020783-RA">
    <property type="protein sequence ID" value="AUR62020783-RA:cds"/>
    <property type="gene ID" value="AUR62020783"/>
</dbReference>
<dbReference type="PANTHER" id="PTHR47186">
    <property type="entry name" value="LEUCINE-RICH REPEAT-CONTAINING PROTEIN 57"/>
    <property type="match status" value="1"/>
</dbReference>
<dbReference type="PANTHER" id="PTHR47186:SF3">
    <property type="entry name" value="OS09G0267800 PROTEIN"/>
    <property type="match status" value="1"/>
</dbReference>
<dbReference type="Proteomes" id="UP000596660">
    <property type="component" value="Unplaced"/>
</dbReference>
<dbReference type="Gene3D" id="3.80.10.10">
    <property type="entry name" value="Ribonuclease Inhibitor"/>
    <property type="match status" value="2"/>
</dbReference>
<dbReference type="AlphaFoldDB" id="A0A803LZ82"/>
<name>A0A803LZ82_CHEQI</name>
<accession>A0A803LZ82</accession>
<protein>
    <submittedName>
        <fullName evidence="2">Uncharacterized protein</fullName>
    </submittedName>
</protein>
<proteinExistence type="predicted"/>
<feature type="region of interest" description="Disordered" evidence="1">
    <location>
        <begin position="254"/>
        <end position="278"/>
    </location>
</feature>
<sequence>MEHLKEVLIYFQGPEYGDELAINHEDLLEKLLPRPNLKGVQLWGYQVSSMSNLMYMETIRSSDYAQAPSEFTFFPSLEELSISYSPKLKGWWEGDQQLVDSDGRCWQPSFKRLFELSILVCPKLESFPPCPSVRILSLSKLDKNFKIMEFRDGNGYSHYRPSALRTVDVFENIGYLKSLSMSSVTGISITWDKRVERLSEVKEAFRSCSSSLRRLKIRGCDNLRSVSEGLEYLTVLESLSIIECPVLTFSEEDDSNGEDGMPWGIPSSEPPFLRVMES</sequence>
<dbReference type="SUPFAM" id="SSF52047">
    <property type="entry name" value="RNI-like"/>
    <property type="match status" value="1"/>
</dbReference>
<dbReference type="Gramene" id="AUR62020783-RA">
    <property type="protein sequence ID" value="AUR62020783-RA:cds"/>
    <property type="gene ID" value="AUR62020783"/>
</dbReference>
<evidence type="ECO:0000313" key="2">
    <source>
        <dbReference type="EnsemblPlants" id="AUR62020783-RA:cds"/>
    </source>
</evidence>
<dbReference type="InterPro" id="IPR032675">
    <property type="entry name" value="LRR_dom_sf"/>
</dbReference>
<evidence type="ECO:0000313" key="3">
    <source>
        <dbReference type="Proteomes" id="UP000596660"/>
    </source>
</evidence>
<keyword evidence="3" id="KW-1185">Reference proteome</keyword>